<evidence type="ECO:0000256" key="1">
    <source>
        <dbReference type="SAM" id="SignalP"/>
    </source>
</evidence>
<proteinExistence type="predicted"/>
<accession>A0AAQ4EMJ3</accession>
<protein>
    <recommendedName>
        <fullName evidence="4">Secreted protein</fullName>
    </recommendedName>
</protein>
<evidence type="ECO:0000313" key="2">
    <source>
        <dbReference type="EMBL" id="KAK8775851.1"/>
    </source>
</evidence>
<dbReference type="Proteomes" id="UP001321473">
    <property type="component" value="Unassembled WGS sequence"/>
</dbReference>
<evidence type="ECO:0000313" key="3">
    <source>
        <dbReference type="Proteomes" id="UP001321473"/>
    </source>
</evidence>
<name>A0AAQ4EMJ3_AMBAM</name>
<evidence type="ECO:0008006" key="4">
    <source>
        <dbReference type="Google" id="ProtNLM"/>
    </source>
</evidence>
<feature type="signal peptide" evidence="1">
    <location>
        <begin position="1"/>
        <end position="21"/>
    </location>
</feature>
<dbReference type="EMBL" id="JARKHS020013631">
    <property type="protein sequence ID" value="KAK8775851.1"/>
    <property type="molecule type" value="Genomic_DNA"/>
</dbReference>
<dbReference type="AlphaFoldDB" id="A0AAQ4EMJ3"/>
<reference evidence="2 3" key="1">
    <citation type="journal article" date="2023" name="Arcadia Sci">
        <title>De novo assembly of a long-read Amblyomma americanum tick genome.</title>
        <authorList>
            <person name="Chou S."/>
            <person name="Poskanzer K.E."/>
            <person name="Rollins M."/>
            <person name="Thuy-Boun P.S."/>
        </authorList>
    </citation>
    <scope>NUCLEOTIDE SEQUENCE [LARGE SCALE GENOMIC DNA]</scope>
    <source>
        <strain evidence="2">F_SG_1</strain>
        <tissue evidence="2">Salivary glands</tissue>
    </source>
</reference>
<keyword evidence="1" id="KW-0732">Signal</keyword>
<keyword evidence="3" id="KW-1185">Reference proteome</keyword>
<gene>
    <name evidence="2" type="ORF">V5799_030804</name>
</gene>
<sequence length="66" mass="7028">MKALMFLFVILLLGHSQFADCCTHNTPPIRQPGQPACVGQPCGISTCDAPCKCKSCNANIPGYCNV</sequence>
<organism evidence="2 3">
    <name type="scientific">Amblyomma americanum</name>
    <name type="common">Lone star tick</name>
    <dbReference type="NCBI Taxonomy" id="6943"/>
    <lineage>
        <taxon>Eukaryota</taxon>
        <taxon>Metazoa</taxon>
        <taxon>Ecdysozoa</taxon>
        <taxon>Arthropoda</taxon>
        <taxon>Chelicerata</taxon>
        <taxon>Arachnida</taxon>
        <taxon>Acari</taxon>
        <taxon>Parasitiformes</taxon>
        <taxon>Ixodida</taxon>
        <taxon>Ixodoidea</taxon>
        <taxon>Ixodidae</taxon>
        <taxon>Amblyomminae</taxon>
        <taxon>Amblyomma</taxon>
    </lineage>
</organism>
<feature type="chain" id="PRO_5042888165" description="Secreted protein" evidence="1">
    <location>
        <begin position="22"/>
        <end position="66"/>
    </location>
</feature>
<comment type="caution">
    <text evidence="2">The sequence shown here is derived from an EMBL/GenBank/DDBJ whole genome shotgun (WGS) entry which is preliminary data.</text>
</comment>